<comment type="similarity">
    <text evidence="6">Belongs to the acetyltransferase family. OlsB subfamily.</text>
</comment>
<keyword evidence="2" id="KW-0444">Lipid biosynthesis</keyword>
<gene>
    <name evidence="11" type="ORF">DK389_18295</name>
</gene>
<evidence type="ECO:0000313" key="12">
    <source>
        <dbReference type="Proteomes" id="UP000245926"/>
    </source>
</evidence>
<evidence type="ECO:0000256" key="10">
    <source>
        <dbReference type="ARBA" id="ARBA00047785"/>
    </source>
</evidence>
<comment type="catalytic activity">
    <reaction evidence="10">
        <text>a (3R)-hydroxyacyl-[ACP] + L-ornithine = a lyso-ornithine lipid + holo-[ACP] + H(+)</text>
        <dbReference type="Rhea" id="RHEA:20633"/>
        <dbReference type="Rhea" id="RHEA-COMP:9685"/>
        <dbReference type="Rhea" id="RHEA-COMP:9945"/>
        <dbReference type="ChEBI" id="CHEBI:15378"/>
        <dbReference type="ChEBI" id="CHEBI:46911"/>
        <dbReference type="ChEBI" id="CHEBI:64479"/>
        <dbReference type="ChEBI" id="CHEBI:78827"/>
        <dbReference type="ChEBI" id="CHEBI:138482"/>
        <dbReference type="EC" id="2.3.2.30"/>
    </reaction>
    <physiologicalReaction direction="left-to-right" evidence="10">
        <dbReference type="Rhea" id="RHEA:20634"/>
    </physiologicalReaction>
</comment>
<keyword evidence="4" id="KW-0443">Lipid metabolism</keyword>
<evidence type="ECO:0000256" key="9">
    <source>
        <dbReference type="ARBA" id="ARBA00045724"/>
    </source>
</evidence>
<organism evidence="11 12">
    <name type="scientific">Methylobacterium durans</name>
    <dbReference type="NCBI Taxonomy" id="2202825"/>
    <lineage>
        <taxon>Bacteria</taxon>
        <taxon>Pseudomonadati</taxon>
        <taxon>Pseudomonadota</taxon>
        <taxon>Alphaproteobacteria</taxon>
        <taxon>Hyphomicrobiales</taxon>
        <taxon>Methylobacteriaceae</taxon>
        <taxon>Methylobacterium</taxon>
    </lineage>
</organism>
<dbReference type="RefSeq" id="WP_109891631.1">
    <property type="nucleotide sequence ID" value="NZ_CP029550.1"/>
</dbReference>
<dbReference type="Pfam" id="PF13444">
    <property type="entry name" value="Acetyltransf_5"/>
    <property type="match status" value="1"/>
</dbReference>
<evidence type="ECO:0000256" key="8">
    <source>
        <dbReference type="ARBA" id="ARBA00039866"/>
    </source>
</evidence>
<evidence type="ECO:0000256" key="1">
    <source>
        <dbReference type="ARBA" id="ARBA00005189"/>
    </source>
</evidence>
<sequence length="339" mass="37192">MVANFARGASAVWLNSGEKGVSGPITRLKQRSAEAGLPGFGGRSLIPPGATPIRFGERFKAPLATPGLDPSLGRIGSLEVRLATKKSEIRRAQRLRFSVFYEEMAAMPSGMAMLSRRDVDDYDAVCDHLLVIDHAATEAKPFRKPRPKVVGTYRLLRQDIADRHFGFYTAGEYDIAPLLASNPGKRLLELGRSCVLKPYRTKRTVELLWHGIYAYVLHHRIDALIGCASLEGTDPERLALPLSFLHHHARAPESWCAQALPGRYVRMDRLAREAVDPKAALQALPPLIKGYLRVGATFGDGAVVDYQFGTTDVFVVLPVTAIAARYLGHFGPAANRRAA</sequence>
<evidence type="ECO:0000256" key="2">
    <source>
        <dbReference type="ARBA" id="ARBA00022516"/>
    </source>
</evidence>
<reference evidence="12" key="1">
    <citation type="submission" date="2018-05" db="EMBL/GenBank/DDBJ databases">
        <title>Complete Genome Sequence of Methylobacterium sp. 17SD2-17.</title>
        <authorList>
            <person name="Srinivasan S."/>
        </authorList>
    </citation>
    <scope>NUCLEOTIDE SEQUENCE [LARGE SCALE GENOMIC DNA]</scope>
    <source>
        <strain evidence="12">17SD2-17</strain>
    </source>
</reference>
<evidence type="ECO:0000256" key="4">
    <source>
        <dbReference type="ARBA" id="ARBA00023098"/>
    </source>
</evidence>
<dbReference type="GO" id="GO:0043810">
    <property type="term" value="F:ornithine-acyl [acyl carrier protein] N-acyltransferase activity"/>
    <property type="evidence" value="ECO:0007669"/>
    <property type="project" value="UniProtKB-EC"/>
</dbReference>
<dbReference type="Gene3D" id="3.40.630.30">
    <property type="match status" value="1"/>
</dbReference>
<dbReference type="PANTHER" id="PTHR37323:SF1">
    <property type="entry name" value="L-ORNITHINE N(ALPHA)-ACYLTRANSFERASE"/>
    <property type="match status" value="1"/>
</dbReference>
<dbReference type="OrthoDB" id="9787072at2"/>
<keyword evidence="5 11" id="KW-0012">Acyltransferase</keyword>
<dbReference type="InterPro" id="IPR016181">
    <property type="entry name" value="Acyl_CoA_acyltransferase"/>
</dbReference>
<name>A0A2U8W9G5_9HYPH</name>
<protein>
    <recommendedName>
        <fullName evidence="8">L-ornithine N(alpha)-acyltransferase</fullName>
        <ecNumber evidence="7">2.3.2.30</ecNumber>
    </recommendedName>
</protein>
<dbReference type="AlphaFoldDB" id="A0A2U8W9G5"/>
<dbReference type="PANTHER" id="PTHR37323">
    <property type="entry name" value="GCN5-RELATED N-ACETYLTRANSFERASE"/>
    <property type="match status" value="1"/>
</dbReference>
<accession>A0A2U8W9G5</accession>
<dbReference type="GO" id="GO:0006629">
    <property type="term" value="P:lipid metabolic process"/>
    <property type="evidence" value="ECO:0007669"/>
    <property type="project" value="UniProtKB-KW"/>
</dbReference>
<dbReference type="EMBL" id="CP029550">
    <property type="protein sequence ID" value="AWN42090.1"/>
    <property type="molecule type" value="Genomic_DNA"/>
</dbReference>
<proteinExistence type="inferred from homology"/>
<evidence type="ECO:0000256" key="7">
    <source>
        <dbReference type="ARBA" id="ARBA00039058"/>
    </source>
</evidence>
<evidence type="ECO:0000256" key="5">
    <source>
        <dbReference type="ARBA" id="ARBA00023315"/>
    </source>
</evidence>
<dbReference type="SUPFAM" id="SSF55729">
    <property type="entry name" value="Acyl-CoA N-acyltransferases (Nat)"/>
    <property type="match status" value="1"/>
</dbReference>
<dbReference type="KEGG" id="mets:DK389_18295"/>
<evidence type="ECO:0000256" key="3">
    <source>
        <dbReference type="ARBA" id="ARBA00022679"/>
    </source>
</evidence>
<dbReference type="Proteomes" id="UP000245926">
    <property type="component" value="Chromosome"/>
</dbReference>
<evidence type="ECO:0000313" key="11">
    <source>
        <dbReference type="EMBL" id="AWN42090.1"/>
    </source>
</evidence>
<comment type="pathway">
    <text evidence="1">Lipid metabolism.</text>
</comment>
<evidence type="ECO:0000256" key="6">
    <source>
        <dbReference type="ARBA" id="ARBA00038095"/>
    </source>
</evidence>
<dbReference type="InterPro" id="IPR052351">
    <property type="entry name" value="Ornithine_N-alpha-AT"/>
</dbReference>
<keyword evidence="3 11" id="KW-0808">Transferase</keyword>
<keyword evidence="12" id="KW-1185">Reference proteome</keyword>
<comment type="function">
    <text evidence="9">Catalyzes the first step in the biosynthesis of ornithine lipids, which are phosphorus-free membrane lipids. Catalyzes the 3-hydroxyacyl-acyl carrier protein-dependent acylation of ornithine to form lyso-ornithine lipid (LOL).</text>
</comment>
<dbReference type="EC" id="2.3.2.30" evidence="7"/>